<sequence>MKTAYHDGKYWRVGAIRRHPIAYAELHRPDEHSVSVPLSKLRLEEPRT</sequence>
<gene>
    <name evidence="1" type="ORF">JWS13_39055</name>
</gene>
<reference evidence="1 2" key="2">
    <citation type="journal article" date="2022" name="Arch. Microbiol.">
        <title>Rhodococcus pseudokoreensis sp. nov. isolated from the rhizosphere of young M26 apple rootstocks.</title>
        <authorList>
            <person name="Kampfer P."/>
            <person name="Glaeser S.P."/>
            <person name="Blom J."/>
            <person name="Wolf J."/>
            <person name="Benning S."/>
            <person name="Schloter M."/>
            <person name="Neumann-Schaal M."/>
        </authorList>
    </citation>
    <scope>NUCLEOTIDE SEQUENCE [LARGE SCALE GENOMIC DNA]</scope>
    <source>
        <strain evidence="1 2">R79</strain>
    </source>
</reference>
<name>A0A974WB86_9NOCA</name>
<accession>A0A974WB86</accession>
<protein>
    <submittedName>
        <fullName evidence="1">Uncharacterized protein</fullName>
    </submittedName>
</protein>
<dbReference type="EMBL" id="CP070619">
    <property type="protein sequence ID" value="QSE94177.1"/>
    <property type="molecule type" value="Genomic_DNA"/>
</dbReference>
<proteinExistence type="predicted"/>
<dbReference type="RefSeq" id="WP_206010609.1">
    <property type="nucleotide sequence ID" value="NZ_CP070619.1"/>
</dbReference>
<keyword evidence="2" id="KW-1185">Reference proteome</keyword>
<dbReference type="Proteomes" id="UP000662986">
    <property type="component" value="Chromosome"/>
</dbReference>
<organism evidence="1 2">
    <name type="scientific">Rhodococcus pseudokoreensis</name>
    <dbReference type="NCBI Taxonomy" id="2811421"/>
    <lineage>
        <taxon>Bacteria</taxon>
        <taxon>Bacillati</taxon>
        <taxon>Actinomycetota</taxon>
        <taxon>Actinomycetes</taxon>
        <taxon>Mycobacteriales</taxon>
        <taxon>Nocardiaceae</taxon>
        <taxon>Rhodococcus</taxon>
    </lineage>
</organism>
<evidence type="ECO:0000313" key="1">
    <source>
        <dbReference type="EMBL" id="QSE94177.1"/>
    </source>
</evidence>
<evidence type="ECO:0000313" key="2">
    <source>
        <dbReference type="Proteomes" id="UP000662986"/>
    </source>
</evidence>
<reference evidence="1 2" key="1">
    <citation type="journal article" date="2021" name="Microbiol. Resour. Announc.">
        <title>Complete Genome Sequences of Two Rhodococcus sp. Strains with Large and Linear Chromosomes, Isolated from Apple Rhizosphere.</title>
        <authorList>
            <person name="Benning S."/>
            <person name="Brugnone N."/>
            <person name="Siani R."/>
            <person name="Kublik S."/>
            <person name="Schloter M."/>
            <person name="Rad V."/>
        </authorList>
    </citation>
    <scope>NUCLEOTIDE SEQUENCE [LARGE SCALE GENOMIC DNA]</scope>
    <source>
        <strain evidence="1 2">R79</strain>
    </source>
</reference>